<keyword evidence="6 8" id="KW-1133">Transmembrane helix</keyword>
<keyword evidence="10" id="KW-1185">Reference proteome</keyword>
<dbReference type="GO" id="GO:0031969">
    <property type="term" value="C:chloroplast membrane"/>
    <property type="evidence" value="ECO:0007669"/>
    <property type="project" value="UniProtKB-SubCell"/>
</dbReference>
<dbReference type="PANTHER" id="PTHR31187">
    <property type="match status" value="1"/>
</dbReference>
<evidence type="ECO:0000256" key="6">
    <source>
        <dbReference type="ARBA" id="ARBA00022989"/>
    </source>
</evidence>
<accession>A0ABD1RTM5</accession>
<evidence type="ECO:0000256" key="8">
    <source>
        <dbReference type="RuleBase" id="RU363121"/>
    </source>
</evidence>
<dbReference type="AlphaFoldDB" id="A0ABD1RTM5"/>
<dbReference type="GO" id="GO:0005524">
    <property type="term" value="F:ATP binding"/>
    <property type="evidence" value="ECO:0007669"/>
    <property type="project" value="UniProtKB-KW"/>
</dbReference>
<organism evidence="9 10">
    <name type="scientific">Abeliophyllum distichum</name>
    <dbReference type="NCBI Taxonomy" id="126358"/>
    <lineage>
        <taxon>Eukaryota</taxon>
        <taxon>Viridiplantae</taxon>
        <taxon>Streptophyta</taxon>
        <taxon>Embryophyta</taxon>
        <taxon>Tracheophyta</taxon>
        <taxon>Spermatophyta</taxon>
        <taxon>Magnoliopsida</taxon>
        <taxon>eudicotyledons</taxon>
        <taxon>Gunneridae</taxon>
        <taxon>Pentapetalae</taxon>
        <taxon>asterids</taxon>
        <taxon>lamiids</taxon>
        <taxon>Lamiales</taxon>
        <taxon>Oleaceae</taxon>
        <taxon>Forsythieae</taxon>
        <taxon>Abeliophyllum</taxon>
    </lineage>
</organism>
<keyword evidence="7 8" id="KW-0472">Membrane</keyword>
<evidence type="ECO:0000313" key="9">
    <source>
        <dbReference type="EMBL" id="KAL2491778.1"/>
    </source>
</evidence>
<evidence type="ECO:0000313" key="10">
    <source>
        <dbReference type="Proteomes" id="UP001604336"/>
    </source>
</evidence>
<evidence type="ECO:0000256" key="3">
    <source>
        <dbReference type="ARBA" id="ARBA00022692"/>
    </source>
</evidence>
<comment type="caution">
    <text evidence="9">The sequence shown here is derived from an EMBL/GenBank/DDBJ whole genome shotgun (WGS) entry which is preliminary data.</text>
</comment>
<name>A0ABD1RTM5_9LAMI</name>
<keyword evidence="4 8" id="KW-0547">Nucleotide-binding</keyword>
<feature type="transmembrane region" description="Helical" evidence="8">
    <location>
        <begin position="38"/>
        <end position="54"/>
    </location>
</feature>
<sequence length="123" mass="14304">MEFCLFYVMAKLWRSVVVSILFWGFAKQITTVEEAKRFYPLFGLGANFALVFSRQTVKYFSKLRENLGLGVDGWAFFLTAMMSIMVVMGLTICFLYWWVNYNVSLPTCSKKKKKKPMIGMMES</sequence>
<comment type="subcellular location">
    <subcellularLocation>
        <location evidence="1">Membrane</location>
        <topology evidence="1">Multi-pass membrane protein</topology>
    </subcellularLocation>
    <subcellularLocation>
        <location evidence="8">Plastid</location>
        <location evidence="8">Chloroplast membrane</location>
        <topology evidence="8">Multi-pass membrane protein</topology>
    </subcellularLocation>
</comment>
<protein>
    <recommendedName>
        <fullName evidence="8">ADP,ATP carrier protein</fullName>
    </recommendedName>
</protein>
<evidence type="ECO:0000256" key="1">
    <source>
        <dbReference type="ARBA" id="ARBA00004141"/>
    </source>
</evidence>
<evidence type="ECO:0000256" key="7">
    <source>
        <dbReference type="ARBA" id="ARBA00023136"/>
    </source>
</evidence>
<proteinExistence type="inferred from homology"/>
<keyword evidence="5 8" id="KW-0067">ATP-binding</keyword>
<dbReference type="EMBL" id="JBFOLK010000008">
    <property type="protein sequence ID" value="KAL2491778.1"/>
    <property type="molecule type" value="Genomic_DNA"/>
</dbReference>
<dbReference type="PANTHER" id="PTHR31187:SF13">
    <property type="entry name" value="ADP,ATP CARRIER PROTEIN 1, CHLOROPLASTIC"/>
    <property type="match status" value="1"/>
</dbReference>
<keyword evidence="2 8" id="KW-0813">Transport</keyword>
<reference evidence="10" key="1">
    <citation type="submission" date="2024-07" db="EMBL/GenBank/DDBJ databases">
        <title>Two chromosome-level genome assemblies of Korean endemic species Abeliophyllum distichum and Forsythia ovata (Oleaceae).</title>
        <authorList>
            <person name="Jang H."/>
        </authorList>
    </citation>
    <scope>NUCLEOTIDE SEQUENCE [LARGE SCALE GENOMIC DNA]</scope>
</reference>
<feature type="transmembrane region" description="Helical" evidence="8">
    <location>
        <begin position="6"/>
        <end position="26"/>
    </location>
</feature>
<feature type="transmembrane region" description="Helical" evidence="8">
    <location>
        <begin position="74"/>
        <end position="99"/>
    </location>
</feature>
<evidence type="ECO:0000256" key="4">
    <source>
        <dbReference type="ARBA" id="ARBA00022741"/>
    </source>
</evidence>
<keyword evidence="8" id="KW-0150">Chloroplast</keyword>
<dbReference type="InterPro" id="IPR004667">
    <property type="entry name" value="ADP_ATP_car_bac_type"/>
</dbReference>
<dbReference type="Proteomes" id="UP001604336">
    <property type="component" value="Unassembled WGS sequence"/>
</dbReference>
<keyword evidence="3 8" id="KW-0812">Transmembrane</keyword>
<evidence type="ECO:0000256" key="5">
    <source>
        <dbReference type="ARBA" id="ARBA00022840"/>
    </source>
</evidence>
<comment type="similarity">
    <text evidence="8">Belongs to the ADP/ATP translocase tlc family.</text>
</comment>
<comment type="caution">
    <text evidence="8">Lacks conserved residue(s) required for the propagation of feature annotation.</text>
</comment>
<keyword evidence="8" id="KW-0934">Plastid</keyword>
<gene>
    <name evidence="9" type="ORF">Adt_27406</name>
</gene>
<evidence type="ECO:0000256" key="2">
    <source>
        <dbReference type="ARBA" id="ARBA00022448"/>
    </source>
</evidence>
<dbReference type="Pfam" id="PF03219">
    <property type="entry name" value="TLC"/>
    <property type="match status" value="1"/>
</dbReference>